<dbReference type="EMBL" id="CP098502">
    <property type="protein sequence ID" value="UTI65388.1"/>
    <property type="molecule type" value="Genomic_DNA"/>
</dbReference>
<feature type="region of interest" description="Disordered" evidence="3">
    <location>
        <begin position="1"/>
        <end position="22"/>
    </location>
</feature>
<dbReference type="InterPro" id="IPR002645">
    <property type="entry name" value="STAS_dom"/>
</dbReference>
<evidence type="ECO:0000313" key="5">
    <source>
        <dbReference type="EMBL" id="UTI65388.1"/>
    </source>
</evidence>
<dbReference type="Gene3D" id="3.30.750.24">
    <property type="entry name" value="STAS domain"/>
    <property type="match status" value="1"/>
</dbReference>
<evidence type="ECO:0000256" key="3">
    <source>
        <dbReference type="SAM" id="MobiDB-lite"/>
    </source>
</evidence>
<gene>
    <name evidence="5" type="ORF">NBH00_04045</name>
</gene>
<keyword evidence="6" id="KW-1185">Reference proteome</keyword>
<evidence type="ECO:0000313" key="6">
    <source>
        <dbReference type="Proteomes" id="UP001056035"/>
    </source>
</evidence>
<reference evidence="5 6" key="1">
    <citation type="submission" date="2022-06" db="EMBL/GenBank/DDBJ databases">
        <title>Paraconexibacter antarcticus.</title>
        <authorList>
            <person name="Kim C.S."/>
        </authorList>
    </citation>
    <scope>NUCLEOTIDE SEQUENCE [LARGE SCALE GENOMIC DNA]</scope>
    <source>
        <strain evidence="5 6">02-257</strain>
    </source>
</reference>
<name>A0ABY5DTM9_9ACTN</name>
<evidence type="ECO:0000256" key="2">
    <source>
        <dbReference type="RuleBase" id="RU003749"/>
    </source>
</evidence>
<dbReference type="PANTHER" id="PTHR33495:SF2">
    <property type="entry name" value="ANTI-SIGMA FACTOR ANTAGONIST TM_1081-RELATED"/>
    <property type="match status" value="1"/>
</dbReference>
<feature type="compositionally biased region" description="Basic and acidic residues" evidence="3">
    <location>
        <begin position="1"/>
        <end position="11"/>
    </location>
</feature>
<dbReference type="RefSeq" id="WP_254572069.1">
    <property type="nucleotide sequence ID" value="NZ_CP098502.1"/>
</dbReference>
<dbReference type="InterPro" id="IPR003658">
    <property type="entry name" value="Anti-sigma_ant"/>
</dbReference>
<dbReference type="SUPFAM" id="SSF52091">
    <property type="entry name" value="SpoIIaa-like"/>
    <property type="match status" value="1"/>
</dbReference>
<sequence length="135" mass="14185">MPDQPVRRDTSSDPSAPPERDPGAWAIAPGCVLLSCAGELDAATAPALAARLRERAEPAVIVDLTAVSFMDSTGLSILLNARLRYTRAERSLVVLCPDGPARRVLRLSGLEETLSVADSLGAAQETLARMGFDAG</sequence>
<proteinExistence type="inferred from homology"/>
<evidence type="ECO:0000259" key="4">
    <source>
        <dbReference type="PROSITE" id="PS50801"/>
    </source>
</evidence>
<dbReference type="Pfam" id="PF01740">
    <property type="entry name" value="STAS"/>
    <property type="match status" value="1"/>
</dbReference>
<dbReference type="PROSITE" id="PS50801">
    <property type="entry name" value="STAS"/>
    <property type="match status" value="1"/>
</dbReference>
<dbReference type="PANTHER" id="PTHR33495">
    <property type="entry name" value="ANTI-SIGMA FACTOR ANTAGONIST TM_1081-RELATED-RELATED"/>
    <property type="match status" value="1"/>
</dbReference>
<accession>A0ABY5DTM9</accession>
<dbReference type="CDD" id="cd07043">
    <property type="entry name" value="STAS_anti-anti-sigma_factors"/>
    <property type="match status" value="1"/>
</dbReference>
<comment type="similarity">
    <text evidence="1 2">Belongs to the anti-sigma-factor antagonist family.</text>
</comment>
<organism evidence="5 6">
    <name type="scientific">Paraconexibacter antarcticus</name>
    <dbReference type="NCBI Taxonomy" id="2949664"/>
    <lineage>
        <taxon>Bacteria</taxon>
        <taxon>Bacillati</taxon>
        <taxon>Actinomycetota</taxon>
        <taxon>Thermoleophilia</taxon>
        <taxon>Solirubrobacterales</taxon>
        <taxon>Paraconexibacteraceae</taxon>
        <taxon>Paraconexibacter</taxon>
    </lineage>
</organism>
<protein>
    <recommendedName>
        <fullName evidence="2">Anti-sigma factor antagonist</fullName>
    </recommendedName>
</protein>
<dbReference type="Proteomes" id="UP001056035">
    <property type="component" value="Chromosome"/>
</dbReference>
<dbReference type="NCBIfam" id="TIGR00377">
    <property type="entry name" value="ant_ant_sig"/>
    <property type="match status" value="1"/>
</dbReference>
<feature type="domain" description="STAS" evidence="4">
    <location>
        <begin position="29"/>
        <end position="130"/>
    </location>
</feature>
<dbReference type="InterPro" id="IPR036513">
    <property type="entry name" value="STAS_dom_sf"/>
</dbReference>
<evidence type="ECO:0000256" key="1">
    <source>
        <dbReference type="ARBA" id="ARBA00009013"/>
    </source>
</evidence>